<keyword evidence="5" id="KW-1185">Reference proteome</keyword>
<feature type="compositionally biased region" description="Acidic residues" evidence="3">
    <location>
        <begin position="650"/>
        <end position="660"/>
    </location>
</feature>
<feature type="compositionally biased region" description="Polar residues" evidence="3">
    <location>
        <begin position="142"/>
        <end position="152"/>
    </location>
</feature>
<reference evidence="4 5" key="1">
    <citation type="submission" date="2014-06" db="EMBL/GenBank/DDBJ databases">
        <authorList>
            <person name="Swart Estienne"/>
        </authorList>
    </citation>
    <scope>NUCLEOTIDE SEQUENCE [LARGE SCALE GENOMIC DNA]</scope>
    <source>
        <strain evidence="4 5">130c</strain>
    </source>
</reference>
<feature type="compositionally biased region" description="Basic and acidic residues" evidence="3">
    <location>
        <begin position="710"/>
        <end position="719"/>
    </location>
</feature>
<dbReference type="GO" id="GO:0019888">
    <property type="term" value="F:protein phosphatase regulator activity"/>
    <property type="evidence" value="ECO:0007669"/>
    <property type="project" value="TreeGrafter"/>
</dbReference>
<evidence type="ECO:0000256" key="2">
    <source>
        <dbReference type="ARBA" id="ARBA00023306"/>
    </source>
</evidence>
<gene>
    <name evidence="4" type="primary">Contig2024.g2186</name>
    <name evidence="4" type="ORF">STYLEM_18415</name>
</gene>
<feature type="compositionally biased region" description="Basic and acidic residues" evidence="3">
    <location>
        <begin position="336"/>
        <end position="349"/>
    </location>
</feature>
<dbReference type="InterPro" id="IPR007587">
    <property type="entry name" value="SAPS"/>
</dbReference>
<dbReference type="PANTHER" id="PTHR12634:SF8">
    <property type="entry name" value="FIERY MOUNTAIN, ISOFORM D"/>
    <property type="match status" value="1"/>
</dbReference>
<feature type="region of interest" description="Disordered" evidence="3">
    <location>
        <begin position="336"/>
        <end position="368"/>
    </location>
</feature>
<accession>A0A078B6U2</accession>
<organism evidence="4 5">
    <name type="scientific">Stylonychia lemnae</name>
    <name type="common">Ciliate</name>
    <dbReference type="NCBI Taxonomy" id="5949"/>
    <lineage>
        <taxon>Eukaryota</taxon>
        <taxon>Sar</taxon>
        <taxon>Alveolata</taxon>
        <taxon>Ciliophora</taxon>
        <taxon>Intramacronucleata</taxon>
        <taxon>Spirotrichea</taxon>
        <taxon>Stichotrichia</taxon>
        <taxon>Sporadotrichida</taxon>
        <taxon>Oxytrichidae</taxon>
        <taxon>Stylonychinae</taxon>
        <taxon>Stylonychia</taxon>
    </lineage>
</organism>
<feature type="compositionally biased region" description="Basic and acidic residues" evidence="3">
    <location>
        <begin position="153"/>
        <end position="171"/>
    </location>
</feature>
<dbReference type="Proteomes" id="UP000039865">
    <property type="component" value="Unassembled WGS sequence"/>
</dbReference>
<evidence type="ECO:0000313" key="4">
    <source>
        <dbReference type="EMBL" id="CDW89283.1"/>
    </source>
</evidence>
<sequence>MLNFIFARDLLSAFGLGQKKINQILQKESENKLEELLAEEETIGECKQQNAKLLDFLCQKENLRKLVHFATRDPTDPNNKDLAHKYPFVATDILVSCMRIADYMIQQKQIDLNQSGENENEEESDQVITETYDAHVPKEPQVDSNTTENQQESQKDNQVKEESNNQEEEQKSAATDTQNKDLDLYDHENKQEEEKQKDEDDDKDVNVEEDDEDSAGPGKNNKISIQISTLNNKKAKFDNEEPPIQYDYSLIDELFSLLDIETEIQPILCGYFNKIVQAFMGKIKQKMLHYLLIVRKGDVFTKLTHFMQYHSLAQLLVELLQIKIVTAAQTQSAANRDRFSSDFDKEDAKGNQNEESDEEKKEADPTAGMTKVEREMYSVLNKKRQEVVEYLINLLSFRNKDIEQTMNAHSILLELADNEQTFGKLVEKENLTNLIKAACDIGNRNQAYALNLIIAIIREFPDYEKQIGSLAQEFTQTIGNHFLDITYSCLLTIRQPDSPNDVQENQSGVTHRKFGLRRLKALELVRQELQTLKKYVELNSDQYISTILRKQLIATMLDIIERYPFSSIANQQAILVLDFLKQALDQEELESLKKFVANNLNDEDAVYLKLNSGRLTTKANLGTIVQMGIAIKKMNDENPSINGNNNEKKEDEEEDDDEEQERSIQENDWIEFCNNQLKVFETKWTKKLEDYGEEDRKEQNLFKIPAKPIPDNESRRYSDTQDESQEQLLDNMLKLGQMKQNIIKKRNQEAMNKKGQNSSKPEQDEADNESDNNKEEENKQNNQGDKFFSNQFWRVPEAYNVDDILSELE</sequence>
<feature type="compositionally biased region" description="Basic and acidic residues" evidence="3">
    <location>
        <begin position="178"/>
        <end position="198"/>
    </location>
</feature>
<protein>
    <submittedName>
        <fullName evidence="4">Uncharacterized protein</fullName>
    </submittedName>
</protein>
<dbReference type="OrthoDB" id="313574at2759"/>
<feature type="region of interest" description="Disordered" evidence="3">
    <location>
        <begin position="138"/>
        <end position="223"/>
    </location>
</feature>
<dbReference type="GO" id="GO:0019903">
    <property type="term" value="F:protein phosphatase binding"/>
    <property type="evidence" value="ECO:0007669"/>
    <property type="project" value="InterPro"/>
</dbReference>
<comment type="similarity">
    <text evidence="1">Belongs to the SAPS family.</text>
</comment>
<dbReference type="AlphaFoldDB" id="A0A078B6U2"/>
<dbReference type="InParanoid" id="A0A078B6U2"/>
<feature type="region of interest" description="Disordered" evidence="3">
    <location>
        <begin position="744"/>
        <end position="792"/>
    </location>
</feature>
<proteinExistence type="inferred from homology"/>
<feature type="compositionally biased region" description="Acidic residues" evidence="3">
    <location>
        <begin position="199"/>
        <end position="214"/>
    </location>
</feature>
<evidence type="ECO:0000256" key="1">
    <source>
        <dbReference type="ARBA" id="ARBA00006180"/>
    </source>
</evidence>
<dbReference type="EMBL" id="CCKQ01017406">
    <property type="protein sequence ID" value="CDW89283.1"/>
    <property type="molecule type" value="Genomic_DNA"/>
</dbReference>
<feature type="region of interest" description="Disordered" evidence="3">
    <location>
        <begin position="635"/>
        <end position="667"/>
    </location>
</feature>
<feature type="region of interest" description="Disordered" evidence="3">
    <location>
        <begin position="692"/>
        <end position="724"/>
    </location>
</feature>
<name>A0A078B6U2_STYLE</name>
<dbReference type="PANTHER" id="PTHR12634">
    <property type="entry name" value="SIT4 YEAST -ASSOCIATING PROTEIN-RELATED"/>
    <property type="match status" value="1"/>
</dbReference>
<evidence type="ECO:0000313" key="5">
    <source>
        <dbReference type="Proteomes" id="UP000039865"/>
    </source>
</evidence>
<evidence type="ECO:0000256" key="3">
    <source>
        <dbReference type="SAM" id="MobiDB-lite"/>
    </source>
</evidence>
<keyword evidence="2" id="KW-0131">Cell cycle</keyword>